<gene>
    <name evidence="4" type="ORF">BWQ96_02442</name>
</gene>
<keyword evidence="2" id="KW-1133">Transmembrane helix</keyword>
<accession>A0A2V3J2Z2</accession>
<feature type="transmembrane region" description="Helical" evidence="2">
    <location>
        <begin position="21"/>
        <end position="44"/>
    </location>
</feature>
<evidence type="ECO:0000256" key="2">
    <source>
        <dbReference type="SAM" id="Phobius"/>
    </source>
</evidence>
<dbReference type="SUPFAM" id="SSF141673">
    <property type="entry name" value="MOSC N-terminal domain-like"/>
    <property type="match status" value="1"/>
</dbReference>
<feature type="region of interest" description="Disordered" evidence="1">
    <location>
        <begin position="179"/>
        <end position="212"/>
    </location>
</feature>
<comment type="caution">
    <text evidence="4">The sequence shown here is derived from an EMBL/GenBank/DDBJ whole genome shotgun (WGS) entry which is preliminary data.</text>
</comment>
<protein>
    <recommendedName>
        <fullName evidence="3">Molybdenum cofactor sulfurase middle domain-containing protein</fullName>
    </recommendedName>
</protein>
<sequence>MAHQSGLLLIRAQDASAAIAFASRFALVCIANFAFGFGAGYIFAHYRNSCEVEQEEETTQVSLSKEEETECQAEELNATKEEETSKTVPQNAVEEERGLTEMVPKNYTPAESSQPEPKSPPGTPLRTEDDSLSENEILTNPDARPLPSEASQVKLHEAMPQFEKTATAEEQVYAHVAEKTDIDDDDTDSEVQESPTLTAADAEADGSQLQESTGEISVAQLHIQPIHGCRAQSVASLRLNQNGVENHLMYAVAEFTGRYISDDKVPALREVSPTVLENGDLYLEAPDVTPLRHQRKSWGQMKRITICGVQYEAVDQGDIVSKFFVDFLEIPGVRLLLIRPPPIAGESGQTFRTWPSADRPLLLAGADVVPQNSNSDLPLRPNVGLSNTHSEMESWMQIKIGDYSFELVKTDVSNSTDSTTTENQKHAGHVLLPVDLKRDEWTLRSGQVVTVTESY</sequence>
<keyword evidence="2" id="KW-0812">Transmembrane</keyword>
<name>A0A2V3J2Z2_9FLOR</name>
<evidence type="ECO:0000313" key="5">
    <source>
        <dbReference type="Proteomes" id="UP000247409"/>
    </source>
</evidence>
<organism evidence="4 5">
    <name type="scientific">Gracilariopsis chorda</name>
    <dbReference type="NCBI Taxonomy" id="448386"/>
    <lineage>
        <taxon>Eukaryota</taxon>
        <taxon>Rhodophyta</taxon>
        <taxon>Florideophyceae</taxon>
        <taxon>Rhodymeniophycidae</taxon>
        <taxon>Gracilariales</taxon>
        <taxon>Gracilariaceae</taxon>
        <taxon>Gracilariopsis</taxon>
    </lineage>
</organism>
<feature type="domain" description="Molybdenum cofactor sulfurase middle" evidence="3">
    <location>
        <begin position="217"/>
        <end position="330"/>
    </location>
</feature>
<feature type="compositionally biased region" description="Acidic residues" evidence="1">
    <location>
        <begin position="181"/>
        <end position="191"/>
    </location>
</feature>
<evidence type="ECO:0000259" key="3">
    <source>
        <dbReference type="Pfam" id="PF03476"/>
    </source>
</evidence>
<dbReference type="InterPro" id="IPR005303">
    <property type="entry name" value="MOCOS_middle"/>
</dbReference>
<dbReference type="AlphaFoldDB" id="A0A2V3J2Z2"/>
<dbReference type="EMBL" id="NBIV01000020">
    <property type="protein sequence ID" value="PXF47760.1"/>
    <property type="molecule type" value="Genomic_DNA"/>
</dbReference>
<keyword evidence="5" id="KW-1185">Reference proteome</keyword>
<feature type="region of interest" description="Disordered" evidence="1">
    <location>
        <begin position="58"/>
        <end position="131"/>
    </location>
</feature>
<dbReference type="Pfam" id="PF03476">
    <property type="entry name" value="MOSC_N"/>
    <property type="match status" value="1"/>
</dbReference>
<dbReference type="OrthoDB" id="10525513at2759"/>
<dbReference type="STRING" id="448386.A0A2V3J2Z2"/>
<reference evidence="4 5" key="1">
    <citation type="journal article" date="2018" name="Mol. Biol. Evol.">
        <title>Analysis of the draft genome of the red seaweed Gracilariopsis chorda provides insights into genome size evolution in Rhodophyta.</title>
        <authorList>
            <person name="Lee J."/>
            <person name="Yang E.C."/>
            <person name="Graf L."/>
            <person name="Yang J.H."/>
            <person name="Qiu H."/>
            <person name="Zel Zion U."/>
            <person name="Chan C.X."/>
            <person name="Stephens T.G."/>
            <person name="Weber A.P.M."/>
            <person name="Boo G.H."/>
            <person name="Boo S.M."/>
            <person name="Kim K.M."/>
            <person name="Shin Y."/>
            <person name="Jung M."/>
            <person name="Lee S.J."/>
            <person name="Yim H.S."/>
            <person name="Lee J.H."/>
            <person name="Bhattacharya D."/>
            <person name="Yoon H.S."/>
        </authorList>
    </citation>
    <scope>NUCLEOTIDE SEQUENCE [LARGE SCALE GENOMIC DNA]</scope>
    <source>
        <strain evidence="4 5">SKKU-2015</strain>
        <tissue evidence="4">Whole body</tissue>
    </source>
</reference>
<evidence type="ECO:0000313" key="4">
    <source>
        <dbReference type="EMBL" id="PXF47760.1"/>
    </source>
</evidence>
<dbReference type="Proteomes" id="UP000247409">
    <property type="component" value="Unassembled WGS sequence"/>
</dbReference>
<proteinExistence type="predicted"/>
<evidence type="ECO:0000256" key="1">
    <source>
        <dbReference type="SAM" id="MobiDB-lite"/>
    </source>
</evidence>
<keyword evidence="2" id="KW-0472">Membrane</keyword>